<sequence length="57" mass="6125">MFMRCCGSGSSGNSYALIADNGEILAIEAGCKFLDFKKTIDWKISNVVGCIVSHEHG</sequence>
<dbReference type="EMBL" id="BK059134">
    <property type="protein sequence ID" value="DAE33356.1"/>
    <property type="molecule type" value="Genomic_DNA"/>
</dbReference>
<proteinExistence type="predicted"/>
<accession>A0A8S5RQR3</accession>
<protein>
    <recommendedName>
        <fullName evidence="2">MBL fold metallo-hydrolase</fullName>
    </recommendedName>
</protein>
<evidence type="ECO:0008006" key="2">
    <source>
        <dbReference type="Google" id="ProtNLM"/>
    </source>
</evidence>
<reference evidence="1" key="1">
    <citation type="journal article" date="2021" name="Proc. Natl. Acad. Sci. U.S.A.">
        <title>A Catalog of Tens of Thousands of Viruses from Human Metagenomes Reveals Hidden Associations with Chronic Diseases.</title>
        <authorList>
            <person name="Tisza M.J."/>
            <person name="Buck C.B."/>
        </authorList>
    </citation>
    <scope>NUCLEOTIDE SEQUENCE</scope>
    <source>
        <strain evidence="1">CtQ5V6</strain>
    </source>
</reference>
<evidence type="ECO:0000313" key="1">
    <source>
        <dbReference type="EMBL" id="DAE33356.1"/>
    </source>
</evidence>
<organism evidence="1">
    <name type="scientific">virus sp. ctQ5V6</name>
    <dbReference type="NCBI Taxonomy" id="2825815"/>
    <lineage>
        <taxon>Viruses</taxon>
    </lineage>
</organism>
<name>A0A8S5RQR3_9VIRU</name>